<dbReference type="Gene3D" id="3.30.2350.10">
    <property type="entry name" value="Pseudouridine synthase"/>
    <property type="match status" value="1"/>
</dbReference>
<feature type="compositionally biased region" description="Polar residues" evidence="11">
    <location>
        <begin position="49"/>
        <end position="66"/>
    </location>
</feature>
<dbReference type="EMBL" id="CP110425">
    <property type="protein sequence ID" value="WAQ84439.1"/>
    <property type="molecule type" value="Genomic_DNA"/>
</dbReference>
<comment type="subcellular location">
    <subcellularLocation>
        <location evidence="2">Secreted</location>
    </subcellularLocation>
</comment>
<evidence type="ECO:0000256" key="11">
    <source>
        <dbReference type="SAM" id="MobiDB-lite"/>
    </source>
</evidence>
<evidence type="ECO:0000256" key="3">
    <source>
        <dbReference type="ARBA" id="ARBA00006006"/>
    </source>
</evidence>
<dbReference type="InterPro" id="IPR050371">
    <property type="entry name" value="Fungal_virulence_M36"/>
</dbReference>
<comment type="cofactor">
    <cofactor evidence="1">
        <name>Zn(2+)</name>
        <dbReference type="ChEBI" id="CHEBI:29105"/>
    </cofactor>
</comment>
<dbReference type="Proteomes" id="UP001164743">
    <property type="component" value="Chromosome 5A"/>
</dbReference>
<sequence>MASKSLHSTLRSSLSRKTSCLLIRHVAITSRSTQANAQVPIGSTLVKRPSQSSHPATRSIPSQTPPSKLLPVGEPVQRALTRTKKIQTKEKPLSEEEKENQRIQREVELTAQLEKSFRPPKILFENEKVVVIDKPAGCALQADPGSEAYIRWKLIMDYLEKRRGKLFIVHRLDKSTTGPLILAKSPTASRTLSTQFKNSTIKKIYYAAIQFLGDRIGPIQDAKSSGQIECRMRDRNDRMVIAEASLIRFNAASATSLLPIKDSFHQADPSSLKQFGVKIAAEFLHHLHPAASLSFQLTSAHISKHTSVLHAYFVQTIPLGDLDHHLKVHNAVANLNLDLDPRSPSFGHVLSHSDSFHPIVEHPSSSNAINFLNAFEDHQDSTCAHLKNQFDRVLRSLSSSHQLLNQQVMGLFSAQSSQPSAEDEKNLLTDFSEDELRLIAECEMSSGAKKPIRSDIVDPRIALVSFLTLAADPETENHLRSRSLDDLIQSIGIAKKAPSSSFQATSDSAEGPAKDAPIFELFNVPGALGPDSLDGSSASRATSAELAWLSVDDEQSDSQSCKRELKMVWRFEYRSNSNWYESYVDASSPGLVPMVVDWVNDFRPTSELAPSYSQHIAIQTALTEEFKRLPTSLGSLGRNPSQPKSEADLPVLPKGATEERRSASYRVFPWSVNDPTMGKREIVEAPSDPVASPLGWHTIPPTQRISQQRDISHLSAGWSRHLPHHGLRATDSRGNNVYAQENWEGLDNWEANYRPNGTDDLQFHFHLGWNHTHSPTETHINPKRYIDAAISELFFTCNEYHDLTYLYGFDEESGNFQQHNFDRGGKGNDAVIANAQDGSGYNNANFATPPDGRNGRMRMYIWNGAEPWRDGDLEAGIVIHEYSHGVSIRLTGGPANSGCLGWGESGGMGEGWGDFFATLIRMHKSKPVDFTMGEWASGVKGGIRKYKYSLDNKINPETYQTLDKPGYWGVHAIGEVWAEMLFTVAEELIAKHGFQPSLFPPTGETDEDGFYKVSKLSGKKVPKHGNTLIFQLVLDGMKIQPCRPGFFDARNAILEADSILTGGENQCEIWKGFSQRGLGPKAAIKGNTPWGGGIRTDDFSLPHGVCEP</sequence>
<evidence type="ECO:0000256" key="9">
    <source>
        <dbReference type="ARBA" id="ARBA00023049"/>
    </source>
</evidence>
<evidence type="ECO:0000259" key="12">
    <source>
        <dbReference type="Pfam" id="PF00849"/>
    </source>
</evidence>
<feature type="region of interest" description="Disordered" evidence="11">
    <location>
        <begin position="631"/>
        <end position="657"/>
    </location>
</feature>
<evidence type="ECO:0000256" key="5">
    <source>
        <dbReference type="ARBA" id="ARBA00022670"/>
    </source>
</evidence>
<keyword evidence="9" id="KW-0482">Metalloprotease</keyword>
<dbReference type="Gene3D" id="3.10.170.10">
    <property type="match status" value="1"/>
</dbReference>
<keyword evidence="10" id="KW-0865">Zymogen</keyword>
<evidence type="ECO:0000256" key="8">
    <source>
        <dbReference type="ARBA" id="ARBA00022833"/>
    </source>
</evidence>
<dbReference type="InterPro" id="IPR006145">
    <property type="entry name" value="PsdUridine_synth_RsuA/RluA"/>
</dbReference>
<protein>
    <recommendedName>
        <fullName evidence="12">Pseudouridine synthase RsuA/RluA-like domain-containing protein</fullName>
    </recommendedName>
</protein>
<dbReference type="InterPro" id="IPR001842">
    <property type="entry name" value="Peptidase_M36"/>
</dbReference>
<keyword evidence="4" id="KW-0964">Secreted</keyword>
<keyword evidence="6" id="KW-0479">Metal-binding</keyword>
<dbReference type="InterPro" id="IPR027268">
    <property type="entry name" value="Peptidase_M4/M1_CTD_sf"/>
</dbReference>
<dbReference type="InterPro" id="IPR020103">
    <property type="entry name" value="PsdUridine_synth_cat_dom_sf"/>
</dbReference>
<dbReference type="Gene3D" id="1.10.390.10">
    <property type="entry name" value="Neutral Protease Domain 2"/>
    <property type="match status" value="1"/>
</dbReference>
<dbReference type="PANTHER" id="PTHR33478">
    <property type="entry name" value="EXTRACELLULAR METALLOPROTEINASE MEP"/>
    <property type="match status" value="1"/>
</dbReference>
<keyword evidence="5" id="KW-0645">Protease</keyword>
<feature type="compositionally biased region" description="Polar residues" evidence="11">
    <location>
        <begin position="632"/>
        <end position="644"/>
    </location>
</feature>
<dbReference type="RefSeq" id="XP_053019994.1">
    <property type="nucleotide sequence ID" value="XM_053169769.1"/>
</dbReference>
<accession>A0ABY7CH48</accession>
<feature type="domain" description="Pseudouridine synthase RsuA/RluA-like" evidence="12">
    <location>
        <begin position="129"/>
        <end position="234"/>
    </location>
</feature>
<keyword evidence="14" id="KW-1185">Reference proteome</keyword>
<keyword evidence="7" id="KW-0378">Hydrolase</keyword>
<name>A0ABY7CH48_9BASI</name>
<dbReference type="PANTHER" id="PTHR33478:SF1">
    <property type="entry name" value="EXTRACELLULAR METALLOPROTEINASE MEP"/>
    <property type="match status" value="1"/>
</dbReference>
<keyword evidence="8" id="KW-0862">Zinc</keyword>
<evidence type="ECO:0000256" key="10">
    <source>
        <dbReference type="ARBA" id="ARBA00023145"/>
    </source>
</evidence>
<dbReference type="Pfam" id="PF02128">
    <property type="entry name" value="Peptidase_M36"/>
    <property type="match status" value="1"/>
</dbReference>
<reference evidence="13" key="1">
    <citation type="submission" date="2022-10" db="EMBL/GenBank/DDBJ databases">
        <title>Puccinia triticina Genome sequencing and assembly.</title>
        <authorList>
            <person name="Li C."/>
        </authorList>
    </citation>
    <scope>NUCLEOTIDE SEQUENCE</scope>
    <source>
        <strain evidence="13">Pt15</strain>
    </source>
</reference>
<feature type="region of interest" description="Disordered" evidence="11">
    <location>
        <begin position="45"/>
        <end position="74"/>
    </location>
</feature>
<evidence type="ECO:0000256" key="1">
    <source>
        <dbReference type="ARBA" id="ARBA00001947"/>
    </source>
</evidence>
<evidence type="ECO:0000313" key="14">
    <source>
        <dbReference type="Proteomes" id="UP001164743"/>
    </source>
</evidence>
<dbReference type="SUPFAM" id="SSF55120">
    <property type="entry name" value="Pseudouridine synthase"/>
    <property type="match status" value="1"/>
</dbReference>
<evidence type="ECO:0000256" key="6">
    <source>
        <dbReference type="ARBA" id="ARBA00022723"/>
    </source>
</evidence>
<organism evidence="13 14">
    <name type="scientific">Puccinia triticina</name>
    <dbReference type="NCBI Taxonomy" id="208348"/>
    <lineage>
        <taxon>Eukaryota</taxon>
        <taxon>Fungi</taxon>
        <taxon>Dikarya</taxon>
        <taxon>Basidiomycota</taxon>
        <taxon>Pucciniomycotina</taxon>
        <taxon>Pucciniomycetes</taxon>
        <taxon>Pucciniales</taxon>
        <taxon>Pucciniaceae</taxon>
        <taxon>Puccinia</taxon>
    </lineage>
</organism>
<proteinExistence type="inferred from homology"/>
<comment type="similarity">
    <text evidence="3">Belongs to the peptidase M36 family.</text>
</comment>
<evidence type="ECO:0000256" key="7">
    <source>
        <dbReference type="ARBA" id="ARBA00022801"/>
    </source>
</evidence>
<dbReference type="SUPFAM" id="SSF55486">
    <property type="entry name" value="Metalloproteases ('zincins'), catalytic domain"/>
    <property type="match status" value="1"/>
</dbReference>
<dbReference type="GeneID" id="77810604"/>
<evidence type="ECO:0000256" key="4">
    <source>
        <dbReference type="ARBA" id="ARBA00022525"/>
    </source>
</evidence>
<evidence type="ECO:0000313" key="13">
    <source>
        <dbReference type="EMBL" id="WAQ84439.1"/>
    </source>
</evidence>
<dbReference type="Pfam" id="PF00849">
    <property type="entry name" value="PseudoU_synth_2"/>
    <property type="match status" value="1"/>
</dbReference>
<dbReference type="CDD" id="cd09596">
    <property type="entry name" value="M36"/>
    <property type="match status" value="1"/>
</dbReference>
<evidence type="ECO:0000256" key="2">
    <source>
        <dbReference type="ARBA" id="ARBA00004613"/>
    </source>
</evidence>
<gene>
    <name evidence="13" type="ORF">PtA15_5A9</name>
</gene>